<dbReference type="PANTHER" id="PTHR34109:SF1">
    <property type="entry name" value="VOC DOMAIN-CONTAINING PROTEIN"/>
    <property type="match status" value="1"/>
</dbReference>
<organism evidence="2 3">
    <name type="scientific">Hoeflea olei</name>
    <dbReference type="NCBI Taxonomy" id="1480615"/>
    <lineage>
        <taxon>Bacteria</taxon>
        <taxon>Pseudomonadati</taxon>
        <taxon>Pseudomonadota</taxon>
        <taxon>Alphaproteobacteria</taxon>
        <taxon>Hyphomicrobiales</taxon>
        <taxon>Rhizobiaceae</taxon>
        <taxon>Hoeflea</taxon>
    </lineage>
</organism>
<evidence type="ECO:0000259" key="1">
    <source>
        <dbReference type="PROSITE" id="PS51819"/>
    </source>
</evidence>
<dbReference type="CDD" id="cd07246">
    <property type="entry name" value="VOC_like"/>
    <property type="match status" value="1"/>
</dbReference>
<keyword evidence="3" id="KW-1185">Reference proteome</keyword>
<dbReference type="Pfam" id="PF00903">
    <property type="entry name" value="Glyoxalase"/>
    <property type="match status" value="1"/>
</dbReference>
<evidence type="ECO:0000313" key="2">
    <source>
        <dbReference type="EMBL" id="OCW55861.1"/>
    </source>
</evidence>
<dbReference type="STRING" id="1480615.AWJ14_15435"/>
<dbReference type="SUPFAM" id="SSF54593">
    <property type="entry name" value="Glyoxalase/Bleomycin resistance protein/Dihydroxybiphenyl dioxygenase"/>
    <property type="match status" value="1"/>
</dbReference>
<proteinExistence type="predicted"/>
<dbReference type="InterPro" id="IPR037523">
    <property type="entry name" value="VOC_core"/>
</dbReference>
<evidence type="ECO:0000313" key="3">
    <source>
        <dbReference type="Proteomes" id="UP000094795"/>
    </source>
</evidence>
<gene>
    <name evidence="2" type="ORF">AWJ14_15435</name>
</gene>
<name>A0A1C1YQL8_9HYPH</name>
<reference evidence="2 3" key="1">
    <citation type="submission" date="2015-12" db="EMBL/GenBank/DDBJ databases">
        <authorList>
            <person name="Shamseldin A."/>
            <person name="Moawad H."/>
            <person name="Abd El-Rahim W.M."/>
            <person name="Sadowsky M.J."/>
        </authorList>
    </citation>
    <scope>NUCLEOTIDE SEQUENCE [LARGE SCALE GENOMIC DNA]</scope>
    <source>
        <strain evidence="2 3">JC234</strain>
    </source>
</reference>
<sequence>MSPSNEYKRLMHGVIPYATVDGVDKAIEFYARAFGAVPRGQITRSEDGRVLNVSIEINGGLMMLMDPFPEHGSLPSAGNQFTLQLVIADGDLWWTRAVEAGCEVLSPFKLEFWGDRFGRVRDPFGLEWAFNEPAPEKQLSA</sequence>
<dbReference type="AlphaFoldDB" id="A0A1C1YQL8"/>
<dbReference type="Gene3D" id="3.30.720.120">
    <property type="match status" value="1"/>
</dbReference>
<dbReference type="Proteomes" id="UP000094795">
    <property type="component" value="Unassembled WGS sequence"/>
</dbReference>
<dbReference type="InterPro" id="IPR029068">
    <property type="entry name" value="Glyas_Bleomycin-R_OHBP_Dase"/>
</dbReference>
<feature type="domain" description="VOC" evidence="1">
    <location>
        <begin position="9"/>
        <end position="133"/>
    </location>
</feature>
<dbReference type="PROSITE" id="PS51819">
    <property type="entry name" value="VOC"/>
    <property type="match status" value="1"/>
</dbReference>
<protein>
    <recommendedName>
        <fullName evidence="1">VOC domain-containing protein</fullName>
    </recommendedName>
</protein>
<accession>A0A1C1YQL8</accession>
<comment type="caution">
    <text evidence="2">The sequence shown here is derived from an EMBL/GenBank/DDBJ whole genome shotgun (WGS) entry which is preliminary data.</text>
</comment>
<dbReference type="RefSeq" id="WP_066184163.1">
    <property type="nucleotide sequence ID" value="NZ_LQZT01000049.1"/>
</dbReference>
<dbReference type="OrthoDB" id="9795306at2"/>
<dbReference type="Gene3D" id="3.30.720.110">
    <property type="match status" value="1"/>
</dbReference>
<dbReference type="EMBL" id="LQZT01000049">
    <property type="protein sequence ID" value="OCW55861.1"/>
    <property type="molecule type" value="Genomic_DNA"/>
</dbReference>
<dbReference type="PANTHER" id="PTHR34109">
    <property type="entry name" value="BNAUNNG04460D PROTEIN-RELATED"/>
    <property type="match status" value="1"/>
</dbReference>
<dbReference type="InterPro" id="IPR004360">
    <property type="entry name" value="Glyas_Fos-R_dOase_dom"/>
</dbReference>